<name>A0A0N7LBB9_9BASI</name>
<dbReference type="EMBL" id="CCYA01000276">
    <property type="protein sequence ID" value="CEH18954.1"/>
    <property type="molecule type" value="Genomic_DNA"/>
</dbReference>
<reference evidence="2 3" key="1">
    <citation type="submission" date="2014-09" db="EMBL/GenBank/DDBJ databases">
        <authorList>
            <person name="Magalhaes I.L.F."/>
            <person name="Oliveira U."/>
            <person name="Santos F.R."/>
            <person name="Vidigal T.H.D.A."/>
            <person name="Brescovit A.D."/>
            <person name="Santos A.J."/>
        </authorList>
    </citation>
    <scope>NUCLEOTIDE SEQUENCE [LARGE SCALE GENOMIC DNA]</scope>
</reference>
<proteinExistence type="predicted"/>
<dbReference type="AlphaFoldDB" id="A0A0N7LBB9"/>
<evidence type="ECO:0000256" key="1">
    <source>
        <dbReference type="SAM" id="MobiDB-lite"/>
    </source>
</evidence>
<dbReference type="Proteomes" id="UP000054845">
    <property type="component" value="Unassembled WGS sequence"/>
</dbReference>
<evidence type="ECO:0000313" key="2">
    <source>
        <dbReference type="EMBL" id="CEH18954.1"/>
    </source>
</evidence>
<organism evidence="2 3">
    <name type="scientific">Ceraceosorus bombacis</name>
    <dbReference type="NCBI Taxonomy" id="401625"/>
    <lineage>
        <taxon>Eukaryota</taxon>
        <taxon>Fungi</taxon>
        <taxon>Dikarya</taxon>
        <taxon>Basidiomycota</taxon>
        <taxon>Ustilaginomycotina</taxon>
        <taxon>Exobasidiomycetes</taxon>
        <taxon>Ceraceosorales</taxon>
        <taxon>Ceraceosoraceae</taxon>
        <taxon>Ceraceosorus</taxon>
    </lineage>
</organism>
<feature type="region of interest" description="Disordered" evidence="1">
    <location>
        <begin position="1"/>
        <end position="40"/>
    </location>
</feature>
<sequence>MLERLNGGSPTSDVPAMPTAQTPLRDSCLSAQQATRADASDLSSTLSSALARLTKQVADAPFASGFDASD</sequence>
<evidence type="ECO:0000313" key="3">
    <source>
        <dbReference type="Proteomes" id="UP000054845"/>
    </source>
</evidence>
<keyword evidence="3" id="KW-1185">Reference proteome</keyword>
<protein>
    <submittedName>
        <fullName evidence="2">Uncharacterized protein</fullName>
    </submittedName>
</protein>
<feature type="compositionally biased region" description="Polar residues" evidence="1">
    <location>
        <begin position="19"/>
        <end position="35"/>
    </location>
</feature>
<accession>A0A0N7LBB9</accession>